<dbReference type="GO" id="GO:0017111">
    <property type="term" value="F:ribonucleoside triphosphate phosphatase activity"/>
    <property type="evidence" value="ECO:0007669"/>
    <property type="project" value="UniProtKB-EC"/>
</dbReference>
<comment type="caution">
    <text evidence="1">The sequence shown here is derived from an EMBL/GenBank/DDBJ whole genome shotgun (WGS) entry which is preliminary data.</text>
</comment>
<keyword evidence="2" id="KW-1185">Reference proteome</keyword>
<evidence type="ECO:0000313" key="2">
    <source>
        <dbReference type="Proteomes" id="UP000276133"/>
    </source>
</evidence>
<dbReference type="Proteomes" id="UP000276133">
    <property type="component" value="Unassembled WGS sequence"/>
</dbReference>
<gene>
    <name evidence="1" type="ORF">BpHYR1_030675</name>
</gene>
<dbReference type="Gene3D" id="1.20.58.1120">
    <property type="match status" value="1"/>
</dbReference>
<dbReference type="AlphaFoldDB" id="A0A3M7R7J7"/>
<protein>
    <submittedName>
        <fullName evidence="1">Cytoplasmic dynein 1 heavy chain 1</fullName>
        <ecNumber evidence="1">3.6.1.15</ecNumber>
    </submittedName>
</protein>
<organism evidence="1 2">
    <name type="scientific">Brachionus plicatilis</name>
    <name type="common">Marine rotifer</name>
    <name type="synonym">Brachionus muelleri</name>
    <dbReference type="NCBI Taxonomy" id="10195"/>
    <lineage>
        <taxon>Eukaryota</taxon>
        <taxon>Metazoa</taxon>
        <taxon>Spiralia</taxon>
        <taxon>Gnathifera</taxon>
        <taxon>Rotifera</taxon>
        <taxon>Eurotatoria</taxon>
        <taxon>Monogononta</taxon>
        <taxon>Pseudotrocha</taxon>
        <taxon>Ploima</taxon>
        <taxon>Brachionidae</taxon>
        <taxon>Brachionus</taxon>
    </lineage>
</organism>
<dbReference type="EMBL" id="REGN01004030">
    <property type="protein sequence ID" value="RNA19516.1"/>
    <property type="molecule type" value="Genomic_DNA"/>
</dbReference>
<dbReference type="EC" id="3.6.1.15" evidence="1"/>
<dbReference type="OrthoDB" id="5860554at2759"/>
<feature type="non-terminal residue" evidence="1">
    <location>
        <position position="1"/>
    </location>
</feature>
<keyword evidence="1" id="KW-0378">Hydrolase</keyword>
<sequence length="70" mass="7904">NSDQHPLVLALSNVENTLKILADSVLHDQAALGCRKLEHLIIEHVHQRDVLRDLLGKNVNNSKSFTDCHR</sequence>
<proteinExistence type="predicted"/>
<reference evidence="1 2" key="1">
    <citation type="journal article" date="2018" name="Sci. Rep.">
        <title>Genomic signatures of local adaptation to the degree of environmental predictability in rotifers.</title>
        <authorList>
            <person name="Franch-Gras L."/>
            <person name="Hahn C."/>
            <person name="Garcia-Roger E.M."/>
            <person name="Carmona M.J."/>
            <person name="Serra M."/>
            <person name="Gomez A."/>
        </authorList>
    </citation>
    <scope>NUCLEOTIDE SEQUENCE [LARGE SCALE GENOMIC DNA]</scope>
    <source>
        <strain evidence="1">HYR1</strain>
    </source>
</reference>
<dbReference type="STRING" id="10195.A0A3M7R7J7"/>
<accession>A0A3M7R7J7</accession>
<evidence type="ECO:0000313" key="1">
    <source>
        <dbReference type="EMBL" id="RNA19516.1"/>
    </source>
</evidence>
<name>A0A3M7R7J7_BRAPC</name>